<organism evidence="2">
    <name type="scientific">human gut metagenome</name>
    <dbReference type="NCBI Taxonomy" id="408170"/>
    <lineage>
        <taxon>unclassified sequences</taxon>
        <taxon>metagenomes</taxon>
        <taxon>organismal metagenomes</taxon>
    </lineage>
</organism>
<accession>K1SNU8</accession>
<feature type="domain" description="Thioester reductase (TE)" evidence="1">
    <location>
        <begin position="20"/>
        <end position="103"/>
    </location>
</feature>
<name>K1SNU8_9ZZZZ</name>
<gene>
    <name evidence="2" type="ORF">LEA_18630</name>
</gene>
<dbReference type="Pfam" id="PF07993">
    <property type="entry name" value="NAD_binding_4"/>
    <property type="match status" value="1"/>
</dbReference>
<dbReference type="InterPro" id="IPR036291">
    <property type="entry name" value="NAD(P)-bd_dom_sf"/>
</dbReference>
<dbReference type="AlphaFoldDB" id="K1SNU8"/>
<dbReference type="InterPro" id="IPR013120">
    <property type="entry name" value="FAR_NAD-bd"/>
</dbReference>
<comment type="caution">
    <text evidence="2">The sequence shown here is derived from an EMBL/GenBank/DDBJ whole genome shotgun (WGS) entry which is preliminary data.</text>
</comment>
<sequence length="223" mass="25396">QGSVDKLKENQLYFGQHEGSKYTLSKFLAERAILEEVSKGFNAKIMRVGTLAARNSDGEYQINFTTNTFMGRLKSTLLIGKYPYEAMEMPFELSPIDFVAKAILLLAQAPKDCTVFHPFNNHTLIMGDLYTEMNKIGLHSQGAEYEEYMIALDRAEQDPEKAKILSSMIAYQNMAHGQKTFTVGKSNTYTMQVLYRMGFVWPVTSLDYMKRFINALRGLGFFD</sequence>
<proteinExistence type="predicted"/>
<evidence type="ECO:0000259" key="1">
    <source>
        <dbReference type="Pfam" id="PF07993"/>
    </source>
</evidence>
<protein>
    <submittedName>
        <fullName evidence="2">Nonribosomal peptide synthetase</fullName>
    </submittedName>
</protein>
<feature type="non-terminal residue" evidence="2">
    <location>
        <position position="1"/>
    </location>
</feature>
<evidence type="ECO:0000313" key="2">
    <source>
        <dbReference type="EMBL" id="EKC48966.1"/>
    </source>
</evidence>
<dbReference type="SUPFAM" id="SSF51735">
    <property type="entry name" value="NAD(P)-binding Rossmann-fold domains"/>
    <property type="match status" value="1"/>
</dbReference>
<dbReference type="EMBL" id="AJWY01012785">
    <property type="protein sequence ID" value="EKC48966.1"/>
    <property type="molecule type" value="Genomic_DNA"/>
</dbReference>
<dbReference type="Gene3D" id="3.40.50.720">
    <property type="entry name" value="NAD(P)-binding Rossmann-like Domain"/>
    <property type="match status" value="1"/>
</dbReference>
<reference evidence="2" key="1">
    <citation type="journal article" date="2013" name="Environ. Microbiol.">
        <title>Microbiota from the distal guts of lean and obese adolescents exhibit partial functional redundancy besides clear differences in community structure.</title>
        <authorList>
            <person name="Ferrer M."/>
            <person name="Ruiz A."/>
            <person name="Lanza F."/>
            <person name="Haange S.B."/>
            <person name="Oberbach A."/>
            <person name="Till H."/>
            <person name="Bargiela R."/>
            <person name="Campoy C."/>
            <person name="Segura M.T."/>
            <person name="Richter M."/>
            <person name="von Bergen M."/>
            <person name="Seifert J."/>
            <person name="Suarez A."/>
        </authorList>
    </citation>
    <scope>NUCLEOTIDE SEQUENCE</scope>
</reference>